<comment type="caution">
    <text evidence="1">The sequence shown here is derived from an EMBL/GenBank/DDBJ whole genome shotgun (WGS) entry which is preliminary data.</text>
</comment>
<evidence type="ECO:0000313" key="1">
    <source>
        <dbReference type="EMBL" id="MDA3768170.1"/>
    </source>
</evidence>
<sequence>MPIVKQFFSNIPKLVKLLFGPQEDVDDALAKSAIDLIGYRSCDKKGILLTSQGTYARFLRVATTDLFAIDRDGMLDWIDGFTLSERVYTDTHKLIAVTARVETSDIQQHWQRLRGKVGKSKSERYRWQLINEELALAEAVQKNLKDYVERIFAIEIYAKTKKQLEQKTRSMIISNGGYYRMSPMDKAETEELLDRLFNMNSK</sequence>
<proteinExistence type="predicted"/>
<dbReference type="AlphaFoldDB" id="A0AAW5YZ15"/>
<gene>
    <name evidence="1" type="ORF">PF586_06825</name>
</gene>
<dbReference type="RefSeq" id="WP_271024674.1">
    <property type="nucleotide sequence ID" value="NZ_JAQIEY010000019.1"/>
</dbReference>
<protein>
    <submittedName>
        <fullName evidence="1">Uncharacterized protein</fullName>
    </submittedName>
</protein>
<organism evidence="1 2">
    <name type="scientific">Lactobacillus delbrueckii</name>
    <dbReference type="NCBI Taxonomy" id="1584"/>
    <lineage>
        <taxon>Bacteria</taxon>
        <taxon>Bacillati</taxon>
        <taxon>Bacillota</taxon>
        <taxon>Bacilli</taxon>
        <taxon>Lactobacillales</taxon>
        <taxon>Lactobacillaceae</taxon>
        <taxon>Lactobacillus</taxon>
    </lineage>
</organism>
<name>A0AAW5YZ15_9LACO</name>
<accession>A0AAW5YZ15</accession>
<dbReference type="EMBL" id="JAQIEY010000019">
    <property type="protein sequence ID" value="MDA3768170.1"/>
    <property type="molecule type" value="Genomic_DNA"/>
</dbReference>
<dbReference type="Proteomes" id="UP001210502">
    <property type="component" value="Unassembled WGS sequence"/>
</dbReference>
<evidence type="ECO:0000313" key="2">
    <source>
        <dbReference type="Proteomes" id="UP001210502"/>
    </source>
</evidence>
<reference evidence="1" key="1">
    <citation type="submission" date="2023-01" db="EMBL/GenBank/DDBJ databases">
        <title>Sequencing of the bacterial strains from artisanal fermented milk Matsoni.</title>
        <authorList>
            <person name="Rozman V."/>
            <person name="Accetto T."/>
            <person name="Bogovic Matijasic B."/>
        </authorList>
    </citation>
    <scope>NUCLEOTIDE SEQUENCE</scope>
    <source>
        <strain evidence="1">Lbl333</strain>
    </source>
</reference>